<keyword evidence="1" id="KW-0812">Transmembrane</keyword>
<dbReference type="InterPro" id="IPR050553">
    <property type="entry name" value="Thioredoxin_ResA/DsbE_sf"/>
</dbReference>
<evidence type="ECO:0000259" key="2">
    <source>
        <dbReference type="PROSITE" id="PS51352"/>
    </source>
</evidence>
<dbReference type="GO" id="GO:0016491">
    <property type="term" value="F:oxidoreductase activity"/>
    <property type="evidence" value="ECO:0007669"/>
    <property type="project" value="InterPro"/>
</dbReference>
<feature type="domain" description="Thioredoxin" evidence="2">
    <location>
        <begin position="36"/>
        <end position="173"/>
    </location>
</feature>
<dbReference type="SUPFAM" id="SSF52833">
    <property type="entry name" value="Thioredoxin-like"/>
    <property type="match status" value="1"/>
</dbReference>
<dbReference type="Proteomes" id="UP001056756">
    <property type="component" value="Chromosome"/>
</dbReference>
<keyword evidence="1" id="KW-0472">Membrane</keyword>
<dbReference type="CDD" id="cd02966">
    <property type="entry name" value="TlpA_like_family"/>
    <property type="match status" value="1"/>
</dbReference>
<dbReference type="InterPro" id="IPR013740">
    <property type="entry name" value="Redoxin"/>
</dbReference>
<dbReference type="KEGG" id="plig:NAG76_01210"/>
<feature type="transmembrane region" description="Helical" evidence="1">
    <location>
        <begin position="9"/>
        <end position="26"/>
    </location>
</feature>
<sequence length="174" mass="19571">MKRNYRKAMQWSIIVVGILVVISLIIDSRHYDVPILKVGDTLPAIELSNLNNEKITLAKSTGKPMLINLWVSWCTPCINELPLLNEAQQFSSGVEIIAINMGETALKIEPFQSRYDLTMPILLDPQLQMKQLFNVSGYPVSIMVTDSGTIQSIIYGEITDFNKLLEDLNKLSES</sequence>
<keyword evidence="1" id="KW-1133">Transmembrane helix</keyword>
<dbReference type="Gene3D" id="3.40.30.10">
    <property type="entry name" value="Glutaredoxin"/>
    <property type="match status" value="1"/>
</dbReference>
<dbReference type="PANTHER" id="PTHR42852:SF13">
    <property type="entry name" value="PROTEIN DIPZ"/>
    <property type="match status" value="1"/>
</dbReference>
<evidence type="ECO:0000313" key="3">
    <source>
        <dbReference type="EMBL" id="URN94906.1"/>
    </source>
</evidence>
<accession>A0A9J6ZFG1</accession>
<name>A0A9J6ZFG1_9BACL</name>
<protein>
    <submittedName>
        <fullName evidence="3">Redoxin family protein</fullName>
    </submittedName>
</protein>
<dbReference type="InterPro" id="IPR013766">
    <property type="entry name" value="Thioredoxin_domain"/>
</dbReference>
<organism evidence="3 4">
    <name type="scientific">Candidatus Pristimantibacillus lignocellulolyticus</name>
    <dbReference type="NCBI Taxonomy" id="2994561"/>
    <lineage>
        <taxon>Bacteria</taxon>
        <taxon>Bacillati</taxon>
        <taxon>Bacillota</taxon>
        <taxon>Bacilli</taxon>
        <taxon>Bacillales</taxon>
        <taxon>Paenibacillaceae</taxon>
        <taxon>Candidatus Pristimantibacillus</taxon>
    </lineage>
</organism>
<gene>
    <name evidence="3" type="ORF">NAG76_01210</name>
</gene>
<dbReference type="PROSITE" id="PS51352">
    <property type="entry name" value="THIOREDOXIN_2"/>
    <property type="match status" value="1"/>
</dbReference>
<dbReference type="Pfam" id="PF08534">
    <property type="entry name" value="Redoxin"/>
    <property type="match status" value="1"/>
</dbReference>
<dbReference type="AlphaFoldDB" id="A0A9J6ZFG1"/>
<evidence type="ECO:0000313" key="4">
    <source>
        <dbReference type="Proteomes" id="UP001056756"/>
    </source>
</evidence>
<evidence type="ECO:0000256" key="1">
    <source>
        <dbReference type="SAM" id="Phobius"/>
    </source>
</evidence>
<reference evidence="3" key="1">
    <citation type="submission" date="2022-05" db="EMBL/GenBank/DDBJ databases">
        <title>Novel bacterial taxa in a minimal lignocellulolytic consortium and its capacity to transform plastics disclosed by genome-resolved metagenomics.</title>
        <authorList>
            <person name="Rodriguez C.A.D."/>
            <person name="Diaz-Garcia L."/>
            <person name="Herrera K."/>
            <person name="Tarazona N.A."/>
            <person name="Sproer C."/>
            <person name="Overmann J."/>
            <person name="Jimenez D.J."/>
        </authorList>
    </citation>
    <scope>NUCLEOTIDE SEQUENCE</scope>
    <source>
        <strain evidence="3">MAG5</strain>
    </source>
</reference>
<dbReference type="InterPro" id="IPR036249">
    <property type="entry name" value="Thioredoxin-like_sf"/>
</dbReference>
<dbReference type="EMBL" id="CP097899">
    <property type="protein sequence ID" value="URN94906.1"/>
    <property type="molecule type" value="Genomic_DNA"/>
</dbReference>
<dbReference type="PANTHER" id="PTHR42852">
    <property type="entry name" value="THIOL:DISULFIDE INTERCHANGE PROTEIN DSBE"/>
    <property type="match status" value="1"/>
</dbReference>
<proteinExistence type="predicted"/>